<evidence type="ECO:0000313" key="8">
    <source>
        <dbReference type="Proteomes" id="UP000634136"/>
    </source>
</evidence>
<accession>A0A834TBI0</accession>
<dbReference type="Gene3D" id="1.10.10.60">
    <property type="entry name" value="Homeodomain-like"/>
    <property type="match status" value="1"/>
</dbReference>
<keyword evidence="8" id="KW-1185">Reference proteome</keyword>
<feature type="compositionally biased region" description="Acidic residues" evidence="5">
    <location>
        <begin position="524"/>
        <end position="536"/>
    </location>
</feature>
<gene>
    <name evidence="7" type="ORF">G2W53_023685</name>
</gene>
<feature type="compositionally biased region" description="Polar residues" evidence="5">
    <location>
        <begin position="718"/>
        <end position="733"/>
    </location>
</feature>
<sequence>MVLYQQMGVLCPDYGTEGTEGKSGEGSSTSGSSDMDDKFGEPEVVPRVGDEYQADIPQLISVPGISQLLKKFRDSEVTVNLPKSLGLPISLMWAYCKAESSCETAESVISEEGQVISENNCPQVKFEPMTAALLGEGKNARGFLNFQSSFKCGEMGIDSYRELKLELDQAKEMSLLPGSSAESWTVIEYNSFLLGLYVFGKNFNLVKRFVGSKNMGDLLSFYYGKFYKSEGYRRWSDCRKLKNKRCISGQKIFTGWRQQELLSRLFSHVSKECQNTLVELSRNFSEGKMPFQEYVFTLRDTVGIGMLIDAVGIGKGKQDLTGTSVEPTKMSHIFSVRPEIPIGKACSSLTSAEIIKFLTGGFRLSKARSSDLFWEAVWPRLLAKGWRSEQPKDYAVSGSKPSLVFLTPGVKKFSRWKLVKGNHYFDSVSDVLNKVASEPGLLESEVQVSDGGVDRVKRQEKQDLDGVSNKQQCHYLQPLSSNCNQMKFTIVDTSLVCDLEKRKVRELRSLPIQNMNMSTLMSESEQDTSEDTEDQAEQTNSSSTTENFSDKVASKDCTYRSEVLNADEVAVENPKCHSDLQNDRHAKETDKFQFLQNVTSGWSNNSPSINPEELSHCTESTTPMERRNLDLNVSASPLDLCDASDQGLVLSVDLQNVSSLSSQAKENPKESDEGYAIQKHPEQEICAEKPETRMLIDLNLPHVSPEFGTEIEMAFSSDNQCASTSSELNQTQDLPDGHEEQQVQPLVAGRRQSTRNRPLTTKALEALEYSFLNSKRKRKNMEYSHNNSKSQCLRASGDNGSGNVMADTITEKENEIRALDTSSSSISINLNDEPHYDL</sequence>
<reference evidence="7" key="1">
    <citation type="submission" date="2020-09" db="EMBL/GenBank/DDBJ databases">
        <title>Genome-Enabled Discovery of Anthraquinone Biosynthesis in Senna tora.</title>
        <authorList>
            <person name="Kang S.-H."/>
            <person name="Pandey R.P."/>
            <person name="Lee C.-M."/>
            <person name="Sim J.-S."/>
            <person name="Jeong J.-T."/>
            <person name="Choi B.-S."/>
            <person name="Jung M."/>
            <person name="Ginzburg D."/>
            <person name="Zhao K."/>
            <person name="Won S.Y."/>
            <person name="Oh T.-J."/>
            <person name="Yu Y."/>
            <person name="Kim N.-H."/>
            <person name="Lee O.R."/>
            <person name="Lee T.-H."/>
            <person name="Bashyal P."/>
            <person name="Kim T.-S."/>
            <person name="Lee W.-H."/>
            <person name="Kawkins C."/>
            <person name="Kim C.-K."/>
            <person name="Kim J.S."/>
            <person name="Ahn B.O."/>
            <person name="Rhee S.Y."/>
            <person name="Sohng J.K."/>
        </authorList>
    </citation>
    <scope>NUCLEOTIDE SEQUENCE</scope>
    <source>
        <tissue evidence="7">Leaf</tissue>
    </source>
</reference>
<feature type="region of interest" description="Disordered" evidence="5">
    <location>
        <begin position="718"/>
        <end position="758"/>
    </location>
</feature>
<dbReference type="GO" id="GO:0003714">
    <property type="term" value="F:transcription corepressor activity"/>
    <property type="evidence" value="ECO:0007669"/>
    <property type="project" value="TreeGrafter"/>
</dbReference>
<dbReference type="Pfam" id="PF25826">
    <property type="entry name" value="DUF7952"/>
    <property type="match status" value="1"/>
</dbReference>
<dbReference type="InterPro" id="IPR057712">
    <property type="entry name" value="DUF7952"/>
</dbReference>
<keyword evidence="4" id="KW-0539">Nucleus</keyword>
<evidence type="ECO:0000313" key="7">
    <source>
        <dbReference type="EMBL" id="KAF7818230.1"/>
    </source>
</evidence>
<proteinExistence type="predicted"/>
<dbReference type="InterPro" id="IPR009057">
    <property type="entry name" value="Homeodomain-like_sf"/>
</dbReference>
<evidence type="ECO:0000259" key="6">
    <source>
        <dbReference type="PROSITE" id="PS51293"/>
    </source>
</evidence>
<dbReference type="GO" id="GO:0005634">
    <property type="term" value="C:nucleus"/>
    <property type="evidence" value="ECO:0007669"/>
    <property type="project" value="UniProtKB-SubCell"/>
</dbReference>
<evidence type="ECO:0000256" key="3">
    <source>
        <dbReference type="ARBA" id="ARBA00023163"/>
    </source>
</evidence>
<dbReference type="PROSITE" id="PS51293">
    <property type="entry name" value="SANT"/>
    <property type="match status" value="1"/>
</dbReference>
<dbReference type="PANTHER" id="PTHR13859">
    <property type="entry name" value="ATROPHIN-RELATED"/>
    <property type="match status" value="1"/>
</dbReference>
<dbReference type="AlphaFoldDB" id="A0A834TBI0"/>
<dbReference type="PANTHER" id="PTHR13859:SF11">
    <property type="entry name" value="GRUNGE, ISOFORM J"/>
    <property type="match status" value="1"/>
</dbReference>
<comment type="caution">
    <text evidence="7">The sequence shown here is derived from an EMBL/GenBank/DDBJ whole genome shotgun (WGS) entry which is preliminary data.</text>
</comment>
<dbReference type="Proteomes" id="UP000634136">
    <property type="component" value="Unassembled WGS sequence"/>
</dbReference>
<evidence type="ECO:0000256" key="1">
    <source>
        <dbReference type="ARBA" id="ARBA00004123"/>
    </source>
</evidence>
<dbReference type="Pfam" id="PF24662">
    <property type="entry name" value="DUF7650"/>
    <property type="match status" value="1"/>
</dbReference>
<dbReference type="InterPro" id="IPR017884">
    <property type="entry name" value="SANT_dom"/>
</dbReference>
<feature type="region of interest" description="Disordered" evidence="5">
    <location>
        <begin position="779"/>
        <end position="799"/>
    </location>
</feature>
<feature type="region of interest" description="Disordered" evidence="5">
    <location>
        <begin position="514"/>
        <end position="551"/>
    </location>
</feature>
<dbReference type="SUPFAM" id="SSF46689">
    <property type="entry name" value="Homeodomain-like"/>
    <property type="match status" value="1"/>
</dbReference>
<dbReference type="EMBL" id="JAAIUW010000008">
    <property type="protein sequence ID" value="KAF7818230.1"/>
    <property type="molecule type" value="Genomic_DNA"/>
</dbReference>
<feature type="region of interest" description="Disordered" evidence="5">
    <location>
        <begin position="659"/>
        <end position="684"/>
    </location>
</feature>
<dbReference type="InterPro" id="IPR056067">
    <property type="entry name" value="DUF7650"/>
</dbReference>
<feature type="domain" description="SANT" evidence="6">
    <location>
        <begin position="179"/>
        <end position="231"/>
    </location>
</feature>
<organism evidence="7 8">
    <name type="scientific">Senna tora</name>
    <dbReference type="NCBI Taxonomy" id="362788"/>
    <lineage>
        <taxon>Eukaryota</taxon>
        <taxon>Viridiplantae</taxon>
        <taxon>Streptophyta</taxon>
        <taxon>Embryophyta</taxon>
        <taxon>Tracheophyta</taxon>
        <taxon>Spermatophyta</taxon>
        <taxon>Magnoliopsida</taxon>
        <taxon>eudicotyledons</taxon>
        <taxon>Gunneridae</taxon>
        <taxon>Pentapetalae</taxon>
        <taxon>rosids</taxon>
        <taxon>fabids</taxon>
        <taxon>Fabales</taxon>
        <taxon>Fabaceae</taxon>
        <taxon>Caesalpinioideae</taxon>
        <taxon>Cassia clade</taxon>
        <taxon>Senna</taxon>
    </lineage>
</organism>
<name>A0A834TBI0_9FABA</name>
<protein>
    <recommendedName>
        <fullName evidence="6">SANT domain-containing protein</fullName>
    </recommendedName>
</protein>
<feature type="region of interest" description="Disordered" evidence="5">
    <location>
        <begin position="14"/>
        <end position="41"/>
    </location>
</feature>
<feature type="compositionally biased region" description="Polar residues" evidence="5">
    <location>
        <begin position="783"/>
        <end position="793"/>
    </location>
</feature>
<evidence type="ECO:0000256" key="4">
    <source>
        <dbReference type="ARBA" id="ARBA00023242"/>
    </source>
</evidence>
<keyword evidence="3" id="KW-0804">Transcription</keyword>
<dbReference type="OrthoDB" id="1939398at2759"/>
<keyword evidence="2" id="KW-0805">Transcription regulation</keyword>
<evidence type="ECO:0000256" key="5">
    <source>
        <dbReference type="SAM" id="MobiDB-lite"/>
    </source>
</evidence>
<comment type="subcellular location">
    <subcellularLocation>
        <location evidence="1">Nucleus</location>
    </subcellularLocation>
</comment>
<evidence type="ECO:0000256" key="2">
    <source>
        <dbReference type="ARBA" id="ARBA00023015"/>
    </source>
</evidence>